<reference evidence="8" key="1">
    <citation type="submission" date="2023-06" db="EMBL/GenBank/DDBJ databases">
        <title>Draft genome sequence of Nocardioides sp. SOB77.</title>
        <authorList>
            <person name="Zhang G."/>
        </authorList>
    </citation>
    <scope>NUCLEOTIDE SEQUENCE</scope>
    <source>
        <strain evidence="8">SOB77</strain>
    </source>
</reference>
<comment type="subcellular location">
    <subcellularLocation>
        <location evidence="1">Cell membrane</location>
        <topology evidence="1">Multi-pass membrane protein</topology>
    </subcellularLocation>
</comment>
<feature type="domain" description="ABC3 transporter permease C-terminal" evidence="7">
    <location>
        <begin position="312"/>
        <end position="411"/>
    </location>
</feature>
<feature type="transmembrane region" description="Helical" evidence="6">
    <location>
        <begin position="218"/>
        <end position="243"/>
    </location>
</feature>
<evidence type="ECO:0000256" key="3">
    <source>
        <dbReference type="ARBA" id="ARBA00022692"/>
    </source>
</evidence>
<dbReference type="InterPro" id="IPR003838">
    <property type="entry name" value="ABC3_permease_C"/>
</dbReference>
<evidence type="ECO:0000256" key="2">
    <source>
        <dbReference type="ARBA" id="ARBA00022475"/>
    </source>
</evidence>
<evidence type="ECO:0000256" key="6">
    <source>
        <dbReference type="SAM" id="Phobius"/>
    </source>
</evidence>
<sequence>MRRLGLVLLLAGGRGRLALVVGATAATTALLLAAASVVELPRTHLGTGRGGAIGVVADPGTRPGVVLALLLMTVPLLLLLDQAVRLGSTSRLRRTEALRVAGATGGDLRRWGSLEVGAPAAVGALLGLPCWLVLHAALRAGRGDRGALLPEGAGPGWWTLLVLAAVAAYGALVGARRPAGAGRSEPRRRRPWWLVPLALLVALWSWDDLFDSDLGVFAVVVLLVALLGLLAPTAAGLVARLLVRRAGSVPALLAGRRLAADPGPAGRAAAAVGAVGLTLGVVPVFLVDLRDTYVGSDRDYYEVPALVAGGCALLALAVIAASLAVHSTETVLERRREMATLVATGVPPRVVSDSQRVECLAVTVPLAVLGAVVGSTGYAWLTVSLDRSPGPVAVAVVATAAVSALASWLATTALRPWVRDAVDPEHLRTA</sequence>
<feature type="transmembrane region" description="Helical" evidence="6">
    <location>
        <begin position="191"/>
        <end position="206"/>
    </location>
</feature>
<gene>
    <name evidence="8" type="ORF">QWY28_07130</name>
</gene>
<organism evidence="8 9">
    <name type="scientific">Nocardioides oceani</name>
    <dbReference type="NCBI Taxonomy" id="3058369"/>
    <lineage>
        <taxon>Bacteria</taxon>
        <taxon>Bacillati</taxon>
        <taxon>Actinomycetota</taxon>
        <taxon>Actinomycetes</taxon>
        <taxon>Propionibacteriales</taxon>
        <taxon>Nocardioidaceae</taxon>
        <taxon>Nocardioides</taxon>
    </lineage>
</organism>
<evidence type="ECO:0000313" key="9">
    <source>
        <dbReference type="Proteomes" id="UP001168620"/>
    </source>
</evidence>
<feature type="transmembrane region" description="Helical" evidence="6">
    <location>
        <begin position="157"/>
        <end position="179"/>
    </location>
</feature>
<name>A0ABT8FDP9_9ACTN</name>
<evidence type="ECO:0000259" key="7">
    <source>
        <dbReference type="Pfam" id="PF02687"/>
    </source>
</evidence>
<protein>
    <recommendedName>
        <fullName evidence="7">ABC3 transporter permease C-terminal domain-containing protein</fullName>
    </recommendedName>
</protein>
<feature type="transmembrane region" description="Helical" evidence="6">
    <location>
        <begin position="359"/>
        <end position="380"/>
    </location>
</feature>
<feature type="transmembrane region" description="Helical" evidence="6">
    <location>
        <begin position="264"/>
        <end position="286"/>
    </location>
</feature>
<feature type="transmembrane region" description="Helical" evidence="6">
    <location>
        <begin position="116"/>
        <end position="137"/>
    </location>
</feature>
<dbReference type="Proteomes" id="UP001168620">
    <property type="component" value="Unassembled WGS sequence"/>
</dbReference>
<evidence type="ECO:0000256" key="5">
    <source>
        <dbReference type="ARBA" id="ARBA00023136"/>
    </source>
</evidence>
<evidence type="ECO:0000256" key="1">
    <source>
        <dbReference type="ARBA" id="ARBA00004651"/>
    </source>
</evidence>
<keyword evidence="4 6" id="KW-1133">Transmembrane helix</keyword>
<feature type="transmembrane region" description="Helical" evidence="6">
    <location>
        <begin position="306"/>
        <end position="326"/>
    </location>
</feature>
<keyword evidence="2" id="KW-1003">Cell membrane</keyword>
<proteinExistence type="predicted"/>
<keyword evidence="9" id="KW-1185">Reference proteome</keyword>
<keyword evidence="3 6" id="KW-0812">Transmembrane</keyword>
<keyword evidence="5 6" id="KW-0472">Membrane</keyword>
<comment type="caution">
    <text evidence="8">The sequence shown here is derived from an EMBL/GenBank/DDBJ whole genome shotgun (WGS) entry which is preliminary data.</text>
</comment>
<evidence type="ECO:0000313" key="8">
    <source>
        <dbReference type="EMBL" id="MDN4172706.1"/>
    </source>
</evidence>
<dbReference type="Pfam" id="PF02687">
    <property type="entry name" value="FtsX"/>
    <property type="match status" value="1"/>
</dbReference>
<accession>A0ABT8FDP9</accession>
<dbReference type="RefSeq" id="WP_300951622.1">
    <property type="nucleotide sequence ID" value="NZ_JAUHJQ010000002.1"/>
</dbReference>
<feature type="transmembrane region" description="Helical" evidence="6">
    <location>
        <begin position="392"/>
        <end position="410"/>
    </location>
</feature>
<evidence type="ECO:0000256" key="4">
    <source>
        <dbReference type="ARBA" id="ARBA00022989"/>
    </source>
</evidence>
<feature type="transmembrane region" description="Helical" evidence="6">
    <location>
        <begin position="65"/>
        <end position="84"/>
    </location>
</feature>
<dbReference type="EMBL" id="JAUHJQ010000002">
    <property type="protein sequence ID" value="MDN4172706.1"/>
    <property type="molecule type" value="Genomic_DNA"/>
</dbReference>